<dbReference type="InterPro" id="IPR029044">
    <property type="entry name" value="Nucleotide-diphossugar_trans"/>
</dbReference>
<sequence>MTGRKPHELGAPLIVTLTSYPPRFPTLGATLRSLLDQTVQADRTILWLAEQDLALLPDDVIVLKDFGLEIRTCADLRSYKKLIPALQAFPGAWFATADDDVYYRPDWLEGLVKEARTHRRTVIATRAHLARLDEAGRLVPYLDWSANTHHLRAHLPQTRLFPTGVGGVLYPPGAFADAVMDEDAFLRLCPHGDDIWFFWMARLAGTDQVRTPLGFELLAWPQSQDVGLFHENQINSRNDLQIRNMEEAYGPVP</sequence>
<dbReference type="OrthoDB" id="5291101at2"/>
<evidence type="ECO:0000259" key="1">
    <source>
        <dbReference type="Pfam" id="PF00535"/>
    </source>
</evidence>
<dbReference type="Pfam" id="PF00535">
    <property type="entry name" value="Glycos_transf_2"/>
    <property type="match status" value="1"/>
</dbReference>
<gene>
    <name evidence="2" type="ORF">CK240_15520</name>
</gene>
<dbReference type="EMBL" id="NSJZ01000021">
    <property type="protein sequence ID" value="PAU96110.1"/>
    <property type="molecule type" value="Genomic_DNA"/>
</dbReference>
<comment type="caution">
    <text evidence="2">The sequence shown here is derived from an EMBL/GenBank/DDBJ whole genome shotgun (WGS) entry which is preliminary data.</text>
</comment>
<dbReference type="InterPro" id="IPR001173">
    <property type="entry name" value="Glyco_trans_2-like"/>
</dbReference>
<evidence type="ECO:0000313" key="3">
    <source>
        <dbReference type="Proteomes" id="UP000218023"/>
    </source>
</evidence>
<keyword evidence="3" id="KW-1185">Reference proteome</keyword>
<accession>A0A2A2GFY8</accession>
<dbReference type="SUPFAM" id="SSF53448">
    <property type="entry name" value="Nucleotide-diphospho-sugar transferases"/>
    <property type="match status" value="1"/>
</dbReference>
<proteinExistence type="predicted"/>
<dbReference type="GO" id="GO:0016740">
    <property type="term" value="F:transferase activity"/>
    <property type="evidence" value="ECO:0007669"/>
    <property type="project" value="UniProtKB-KW"/>
</dbReference>
<keyword evidence="2" id="KW-0808">Transferase</keyword>
<dbReference type="AlphaFoldDB" id="A0A2A2GFY8"/>
<dbReference type="RefSeq" id="WP_095641242.1">
    <property type="nucleotide sequence ID" value="NZ_NSJZ01000021.1"/>
</dbReference>
<name>A0A2A2GFY8_9RHOB</name>
<organism evidence="2 3">
    <name type="scientific">Paracoccus salipaludis</name>
    <dbReference type="NCBI Taxonomy" id="2032623"/>
    <lineage>
        <taxon>Bacteria</taxon>
        <taxon>Pseudomonadati</taxon>
        <taxon>Pseudomonadota</taxon>
        <taxon>Alphaproteobacteria</taxon>
        <taxon>Rhodobacterales</taxon>
        <taxon>Paracoccaceae</taxon>
        <taxon>Paracoccus</taxon>
    </lineage>
</organism>
<feature type="domain" description="Glycosyltransferase 2-like" evidence="1">
    <location>
        <begin position="85"/>
        <end position="126"/>
    </location>
</feature>
<dbReference type="CDD" id="cd00761">
    <property type="entry name" value="Glyco_tranf_GTA_type"/>
    <property type="match status" value="1"/>
</dbReference>
<dbReference type="Proteomes" id="UP000218023">
    <property type="component" value="Unassembled WGS sequence"/>
</dbReference>
<reference evidence="2 3" key="1">
    <citation type="submission" date="2017-09" db="EMBL/GenBank/DDBJ databases">
        <title>Paracoccus alkalisoli sp. nov., isolated from saline alkaline soil.</title>
        <authorList>
            <person name="Dong X."/>
            <person name="Zhang G."/>
        </authorList>
    </citation>
    <scope>NUCLEOTIDE SEQUENCE [LARGE SCALE GENOMIC DNA]</scope>
    <source>
        <strain evidence="2 3">WN007</strain>
    </source>
</reference>
<evidence type="ECO:0000313" key="2">
    <source>
        <dbReference type="EMBL" id="PAU96110.1"/>
    </source>
</evidence>
<protein>
    <submittedName>
        <fullName evidence="2">Glycosyltransferase</fullName>
    </submittedName>
</protein>